<dbReference type="EMBL" id="HG694912">
    <property type="protein sequence ID" value="CDI86163.1"/>
    <property type="molecule type" value="Genomic_DNA"/>
</dbReference>
<keyword evidence="3" id="KW-1185">Reference proteome</keyword>
<feature type="compositionally biased region" description="Polar residues" evidence="1">
    <location>
        <begin position="251"/>
        <end position="289"/>
    </location>
</feature>
<evidence type="ECO:0000256" key="1">
    <source>
        <dbReference type="SAM" id="MobiDB-lite"/>
    </source>
</evidence>
<evidence type="ECO:0000313" key="2">
    <source>
        <dbReference type="EMBL" id="CDI86163.1"/>
    </source>
</evidence>
<protein>
    <submittedName>
        <fullName evidence="2">Uncharacterized protein</fullName>
    </submittedName>
</protein>
<dbReference type="AlphaFoldDB" id="U6H3V8"/>
<reference evidence="2" key="2">
    <citation type="submission" date="2013-10" db="EMBL/GenBank/DDBJ databases">
        <authorList>
            <person name="Aslett M."/>
        </authorList>
    </citation>
    <scope>NUCLEOTIDE SEQUENCE [LARGE SCALE GENOMIC DNA]</scope>
    <source>
        <strain evidence="2">Houghton</strain>
    </source>
</reference>
<accession>U6H3V8</accession>
<feature type="region of interest" description="Disordered" evidence="1">
    <location>
        <begin position="180"/>
        <end position="321"/>
    </location>
</feature>
<dbReference type="VEuPathDB" id="ToxoDB:EPH_0018650"/>
<sequence>MRNQTGEVLLDLVSTALSLDSEGEALPGQRMDAINLERLIRLIKAPRPRTEMVSTRKRKNRMVTLLSAVRIVGKYCTNSLLNILHHKNHSSKEMLARVVEEEIRVLTALWHEHQQHLIRDRLHRHFTLACQRRAGVWLLIPAEDVKKGLEPLPEYKQLLQRLDDAVASVGGTVLTRVFRETKDDDEEHVPQSFKVASSKAPQGPAGALPTQASQGLKVASSKAPQGLPTQASQGLKVTSSKASQGPGGALLTQTSQGLKVASSKASQGTAGTLPTQASQGLKVTSSKASQGPGGALPTQTSQGLKVASSKASQGPVGTLPT</sequence>
<dbReference type="Proteomes" id="UP000018201">
    <property type="component" value="Unassembled WGS sequence"/>
</dbReference>
<dbReference type="OrthoDB" id="10542197at2759"/>
<evidence type="ECO:0000313" key="3">
    <source>
        <dbReference type="Proteomes" id="UP000018201"/>
    </source>
</evidence>
<name>U6H3V8_9EIME</name>
<organism evidence="2 3">
    <name type="scientific">Eimeria praecox</name>
    <dbReference type="NCBI Taxonomy" id="51316"/>
    <lineage>
        <taxon>Eukaryota</taxon>
        <taxon>Sar</taxon>
        <taxon>Alveolata</taxon>
        <taxon>Apicomplexa</taxon>
        <taxon>Conoidasida</taxon>
        <taxon>Coccidia</taxon>
        <taxon>Eucoccidiorida</taxon>
        <taxon>Eimeriorina</taxon>
        <taxon>Eimeriidae</taxon>
        <taxon>Eimeria</taxon>
    </lineage>
</organism>
<feature type="compositionally biased region" description="Polar residues" evidence="1">
    <location>
        <begin position="227"/>
        <end position="243"/>
    </location>
</feature>
<reference evidence="2" key="1">
    <citation type="submission" date="2013-10" db="EMBL/GenBank/DDBJ databases">
        <title>Genomic analysis of the causative agents of coccidiosis in chickens.</title>
        <authorList>
            <person name="Reid A.J."/>
            <person name="Blake D."/>
            <person name="Billington K."/>
            <person name="Browne H."/>
            <person name="Dunn M."/>
            <person name="Hung S."/>
            <person name="Kawahara F."/>
            <person name="Miranda-Saavedra D."/>
            <person name="Mourier T."/>
            <person name="Nagra H."/>
            <person name="Otto T.D."/>
            <person name="Rawlings N."/>
            <person name="Sanchez A."/>
            <person name="Sanders M."/>
            <person name="Subramaniam C."/>
            <person name="Tay Y."/>
            <person name="Dear P."/>
            <person name="Doerig C."/>
            <person name="Gruber A."/>
            <person name="Parkinson J."/>
            <person name="Shirley M."/>
            <person name="Wan K.L."/>
            <person name="Berriman M."/>
            <person name="Tomley F."/>
            <person name="Pain A."/>
        </authorList>
    </citation>
    <scope>NUCLEOTIDE SEQUENCE [LARGE SCALE GENOMIC DNA]</scope>
    <source>
        <strain evidence="2">Houghton</strain>
    </source>
</reference>
<gene>
    <name evidence="2" type="ORF">EPH_0018650</name>
</gene>
<proteinExistence type="predicted"/>